<dbReference type="CDD" id="cd00636">
    <property type="entry name" value="TroA-like"/>
    <property type="match status" value="1"/>
</dbReference>
<gene>
    <name evidence="2" type="ORF">INT45_012473</name>
</gene>
<dbReference type="AlphaFoldDB" id="A0A8H7S175"/>
<accession>A0A8H7S175</accession>
<organism evidence="2 3">
    <name type="scientific">Circinella minor</name>
    <dbReference type="NCBI Taxonomy" id="1195481"/>
    <lineage>
        <taxon>Eukaryota</taxon>
        <taxon>Fungi</taxon>
        <taxon>Fungi incertae sedis</taxon>
        <taxon>Mucoromycota</taxon>
        <taxon>Mucoromycotina</taxon>
        <taxon>Mucoromycetes</taxon>
        <taxon>Mucorales</taxon>
        <taxon>Lichtheimiaceae</taxon>
        <taxon>Circinella</taxon>
    </lineage>
</organism>
<evidence type="ECO:0000313" key="3">
    <source>
        <dbReference type="Proteomes" id="UP000646827"/>
    </source>
</evidence>
<proteinExistence type="predicted"/>
<comment type="caution">
    <text evidence="2">The sequence shown here is derived from an EMBL/GenBank/DDBJ whole genome shotgun (WGS) entry which is preliminary data.</text>
</comment>
<dbReference type="OrthoDB" id="2279444at2759"/>
<keyword evidence="3" id="KW-1185">Reference proteome</keyword>
<evidence type="ECO:0000313" key="2">
    <source>
        <dbReference type="EMBL" id="KAG2220804.1"/>
    </source>
</evidence>
<feature type="region of interest" description="Disordered" evidence="1">
    <location>
        <begin position="353"/>
        <end position="374"/>
    </location>
</feature>
<name>A0A8H7S175_9FUNG</name>
<dbReference type="Proteomes" id="UP000646827">
    <property type="component" value="Unassembled WGS sequence"/>
</dbReference>
<dbReference type="EMBL" id="JAEPRB010000129">
    <property type="protein sequence ID" value="KAG2220804.1"/>
    <property type="molecule type" value="Genomic_DNA"/>
</dbReference>
<sequence length="374" mass="43425">MNRAFIKMLRQNYIKMRPAWDAILQGLLELSHASVVIWHLSTPRHCVLKGFTYEFLSAEQWEALEEKYEAMKDENKWKVMDFDVEDVIYKHAKTLTYEKTMWMTPGKLPTIVFSILLRSEFDADCAKQSILSIISAYRWDVVNRIARQGKERDLMRVWRAIDDCFDDLKVDIRRSDQQAYASSARHNEHRSTSIDGSVMRKIVGVKPDLIISKNMLEYGAAEHGYEDEAGVGTKELTERYLKLPKTLKDMMLKVGQYLDNDRKALRFLRIIGFSHTHLRMVGLIMDAPCGYVCRIRELKEVTIPFKESMTIVRHATPGTDDENDDDDENMLASLLNKSQDTVEIPSCINKHETCTDKKTRKRKDREDDDSYGGH</sequence>
<protein>
    <submittedName>
        <fullName evidence="2">Uncharacterized protein</fullName>
    </submittedName>
</protein>
<evidence type="ECO:0000256" key="1">
    <source>
        <dbReference type="SAM" id="MobiDB-lite"/>
    </source>
</evidence>
<reference evidence="2 3" key="1">
    <citation type="submission" date="2020-12" db="EMBL/GenBank/DDBJ databases">
        <title>Metabolic potential, ecology and presence of endohyphal bacteria is reflected in genomic diversity of Mucoromycotina.</title>
        <authorList>
            <person name="Muszewska A."/>
            <person name="Okrasinska A."/>
            <person name="Steczkiewicz K."/>
            <person name="Drgas O."/>
            <person name="Orlowska M."/>
            <person name="Perlinska-Lenart U."/>
            <person name="Aleksandrzak-Piekarczyk T."/>
            <person name="Szatraj K."/>
            <person name="Zielenkiewicz U."/>
            <person name="Pilsyk S."/>
            <person name="Malc E."/>
            <person name="Mieczkowski P."/>
            <person name="Kruszewska J.S."/>
            <person name="Biernat P."/>
            <person name="Pawlowska J."/>
        </authorList>
    </citation>
    <scope>NUCLEOTIDE SEQUENCE [LARGE SCALE GENOMIC DNA]</scope>
    <source>
        <strain evidence="2 3">CBS 142.35</strain>
    </source>
</reference>